<evidence type="ECO:0000313" key="2">
    <source>
        <dbReference type="EMBL" id="MBT0662782.1"/>
    </source>
</evidence>
<feature type="region of interest" description="Disordered" evidence="1">
    <location>
        <begin position="103"/>
        <end position="129"/>
    </location>
</feature>
<reference evidence="2 3" key="1">
    <citation type="submission" date="2021-05" db="EMBL/GenBank/DDBJ databases">
        <title>The draft genome of Geobacter pelophilus DSM 12255.</title>
        <authorList>
            <person name="Xu Z."/>
            <person name="Masuda Y."/>
            <person name="Itoh H."/>
            <person name="Senoo K."/>
        </authorList>
    </citation>
    <scope>NUCLEOTIDE SEQUENCE [LARGE SCALE GENOMIC DNA]</scope>
    <source>
        <strain evidence="2 3">DSM 12255</strain>
    </source>
</reference>
<dbReference type="InterPro" id="IPR045584">
    <property type="entry name" value="Pilin-like"/>
</dbReference>
<feature type="compositionally biased region" description="Basic and acidic residues" evidence="1">
    <location>
        <begin position="105"/>
        <end position="127"/>
    </location>
</feature>
<accession>A0AAW4L4P6</accession>
<dbReference type="EMBL" id="JAHCVJ010000001">
    <property type="protein sequence ID" value="MBT0662782.1"/>
    <property type="molecule type" value="Genomic_DNA"/>
</dbReference>
<dbReference type="AlphaFoldDB" id="A0AAW4L4P6"/>
<organism evidence="2 3">
    <name type="scientific">Geoanaerobacter pelophilus</name>
    <dbReference type="NCBI Taxonomy" id="60036"/>
    <lineage>
        <taxon>Bacteria</taxon>
        <taxon>Pseudomonadati</taxon>
        <taxon>Thermodesulfobacteriota</taxon>
        <taxon>Desulfuromonadia</taxon>
        <taxon>Geobacterales</taxon>
        <taxon>Geobacteraceae</taxon>
        <taxon>Geoanaerobacter</taxon>
    </lineage>
</organism>
<sequence length="153" mass="17272">MAILTILAGLVLPSVQLTAKRTKEIELRRSLRTIRTALDEYKKAYDEAIKAQKITQGLQTNASSSGYPKSLKLLVEGDDFGGLDKNQTKKKFLRRIPVDPFNPVKKGEEPKWGLRAYKDEPDSKTASDDVEDVYDVYSLSEETAIDGTKYKDW</sequence>
<dbReference type="SUPFAM" id="SSF54523">
    <property type="entry name" value="Pili subunits"/>
    <property type="match status" value="1"/>
</dbReference>
<dbReference type="Gene3D" id="3.30.700.10">
    <property type="entry name" value="Glycoprotein, Type 4 Pilin"/>
    <property type="match status" value="1"/>
</dbReference>
<keyword evidence="3" id="KW-1185">Reference proteome</keyword>
<protein>
    <submittedName>
        <fullName evidence="2">Type II secretion system GspH family protein</fullName>
    </submittedName>
</protein>
<evidence type="ECO:0000313" key="3">
    <source>
        <dbReference type="Proteomes" id="UP000811899"/>
    </source>
</evidence>
<dbReference type="Proteomes" id="UP000811899">
    <property type="component" value="Unassembled WGS sequence"/>
</dbReference>
<comment type="caution">
    <text evidence="2">The sequence shown here is derived from an EMBL/GenBank/DDBJ whole genome shotgun (WGS) entry which is preliminary data.</text>
</comment>
<gene>
    <name evidence="2" type="ORF">KI809_00560</name>
</gene>
<evidence type="ECO:0000256" key="1">
    <source>
        <dbReference type="SAM" id="MobiDB-lite"/>
    </source>
</evidence>
<proteinExistence type="predicted"/>
<name>A0AAW4L4P6_9BACT</name>